<dbReference type="InterPro" id="IPR051584">
    <property type="entry name" value="GPCR-associated_LMBR1"/>
</dbReference>
<evidence type="ECO:0000256" key="1">
    <source>
        <dbReference type="ARBA" id="ARBA00004141"/>
    </source>
</evidence>
<evidence type="ECO:0000256" key="6">
    <source>
        <dbReference type="SAM" id="Phobius"/>
    </source>
</evidence>
<dbReference type="Proteomes" id="UP001470230">
    <property type="component" value="Unassembled WGS sequence"/>
</dbReference>
<dbReference type="InterPro" id="IPR006876">
    <property type="entry name" value="LMBR1-like_membr_prot"/>
</dbReference>
<feature type="transmembrane region" description="Helical" evidence="6">
    <location>
        <begin position="35"/>
        <end position="56"/>
    </location>
</feature>
<feature type="transmembrane region" description="Helical" evidence="6">
    <location>
        <begin position="368"/>
        <end position="392"/>
    </location>
</feature>
<organism evidence="7 8">
    <name type="scientific">Tritrichomonas musculus</name>
    <dbReference type="NCBI Taxonomy" id="1915356"/>
    <lineage>
        <taxon>Eukaryota</taxon>
        <taxon>Metamonada</taxon>
        <taxon>Parabasalia</taxon>
        <taxon>Tritrichomonadida</taxon>
        <taxon>Tritrichomonadidae</taxon>
        <taxon>Tritrichomonas</taxon>
    </lineage>
</organism>
<dbReference type="EMBL" id="JAPFFF010000001">
    <property type="protein sequence ID" value="KAK8898949.1"/>
    <property type="molecule type" value="Genomic_DNA"/>
</dbReference>
<feature type="transmembrane region" description="Helical" evidence="6">
    <location>
        <begin position="152"/>
        <end position="176"/>
    </location>
</feature>
<keyword evidence="4 6" id="KW-1133">Transmembrane helix</keyword>
<comment type="similarity">
    <text evidence="2">Belongs to the LIMR family.</text>
</comment>
<evidence type="ECO:0000256" key="2">
    <source>
        <dbReference type="ARBA" id="ARBA00010487"/>
    </source>
</evidence>
<feature type="transmembrane region" description="Helical" evidence="6">
    <location>
        <begin position="121"/>
        <end position="140"/>
    </location>
</feature>
<proteinExistence type="inferred from homology"/>
<reference evidence="7 8" key="1">
    <citation type="submission" date="2024-04" db="EMBL/GenBank/DDBJ databases">
        <title>Tritrichomonas musculus Genome.</title>
        <authorList>
            <person name="Alves-Ferreira E."/>
            <person name="Grigg M."/>
            <person name="Lorenzi H."/>
            <person name="Galac M."/>
        </authorList>
    </citation>
    <scope>NUCLEOTIDE SEQUENCE [LARGE SCALE GENOMIC DNA]</scope>
    <source>
        <strain evidence="7 8">EAF2021</strain>
    </source>
</reference>
<feature type="transmembrane region" description="Helical" evidence="6">
    <location>
        <begin position="413"/>
        <end position="432"/>
    </location>
</feature>
<feature type="transmembrane region" description="Helical" evidence="6">
    <location>
        <begin position="6"/>
        <end position="28"/>
    </location>
</feature>
<evidence type="ECO:0000256" key="3">
    <source>
        <dbReference type="ARBA" id="ARBA00022692"/>
    </source>
</evidence>
<comment type="caution">
    <text evidence="7">The sequence shown here is derived from an EMBL/GenBank/DDBJ whole genome shotgun (WGS) entry which is preliminary data.</text>
</comment>
<evidence type="ECO:0000256" key="4">
    <source>
        <dbReference type="ARBA" id="ARBA00022989"/>
    </source>
</evidence>
<keyword evidence="3 6" id="KW-0812">Transmembrane</keyword>
<feature type="transmembrane region" description="Helical" evidence="6">
    <location>
        <begin position="81"/>
        <end position="100"/>
    </location>
</feature>
<accession>A0ABR2L6G9</accession>
<keyword evidence="5 6" id="KW-0472">Membrane</keyword>
<feature type="transmembrane region" description="Helical" evidence="6">
    <location>
        <begin position="459"/>
        <end position="479"/>
    </location>
</feature>
<evidence type="ECO:0000313" key="8">
    <source>
        <dbReference type="Proteomes" id="UP001470230"/>
    </source>
</evidence>
<dbReference type="PANTHER" id="PTHR21355">
    <property type="entry name" value="G-PROTEIN COUPLED RECEPTOR-ASSOCIATED PROTEIN LMBRD2"/>
    <property type="match status" value="1"/>
</dbReference>
<sequence length="565" mass="63667">MTFDVGIITTIIISLLSAAVVVLFFYLYGAFKLTFITYSVMLVSSIIPIVICIGILPYDISRSLFGQQEDKSNPLRMTLEVLYWVSFVLTWVFGPVLVSYNRYSYSISLKYRIWFTIRENLIFYGVALLVICIGVAILLGTHKLTIANLFPLAISLANGYGLVILCLCLGHGFIAFPRTIWRMADPGTAYLFYLHKIARETSLCASTIADGDVALTYCTNAEAHLQGEQKDLYDRVGKDRMIKLSQLKGELPIPEKCMNAISNNKQLKKVEKIEWEKCSNIQLMDFFHLLDDCITYIVETTSFVQDSSKSALHALKAYGRKSIILVILKRIFAVFIATCNAICLWSEICLMFNNKMSLFYIISHKTMPPIVSILCISTPILAYLIFIGSWSLTHLRLGSFFRFIKGATNPNTINYFAIILCRLGPTIGFHYLQQIGAYNCEFSEVMGKMDVVVFIGTKWNIYSPILLIIVMLVVAFNLVERITKCCGKGDSFAFDGTQMNEDDLSIGEEVLCELEPGAKDLVESGLRYSVIATQKNVISPPTKRITKNRSDNDFQEQLAQQLNDL</sequence>
<feature type="transmembrane region" description="Helical" evidence="6">
    <location>
        <begin position="323"/>
        <end position="348"/>
    </location>
</feature>
<dbReference type="Pfam" id="PF04791">
    <property type="entry name" value="LMBR1"/>
    <property type="match status" value="1"/>
</dbReference>
<evidence type="ECO:0000313" key="7">
    <source>
        <dbReference type="EMBL" id="KAK8898949.1"/>
    </source>
</evidence>
<dbReference type="PANTHER" id="PTHR21355:SF0">
    <property type="entry name" value="G-PROTEIN COUPLED RECEPTOR-ASSOCIATED PROTEIN LMBRD2"/>
    <property type="match status" value="1"/>
</dbReference>
<name>A0ABR2L6G9_9EUKA</name>
<evidence type="ECO:0000256" key="5">
    <source>
        <dbReference type="ARBA" id="ARBA00023136"/>
    </source>
</evidence>
<keyword evidence="8" id="KW-1185">Reference proteome</keyword>
<protein>
    <submittedName>
        <fullName evidence="7">LMBR1 domain-containing protein 2</fullName>
    </submittedName>
</protein>
<gene>
    <name evidence="7" type="ORF">M9Y10_001241</name>
</gene>
<comment type="subcellular location">
    <subcellularLocation>
        <location evidence="1">Membrane</location>
        <topology evidence="1">Multi-pass membrane protein</topology>
    </subcellularLocation>
</comment>